<proteinExistence type="predicted"/>
<evidence type="ECO:0000313" key="1">
    <source>
        <dbReference type="EMBL" id="SHN56187.1"/>
    </source>
</evidence>
<dbReference type="EMBL" id="FRDL01000002">
    <property type="protein sequence ID" value="SHN56187.1"/>
    <property type="molecule type" value="Genomic_DNA"/>
</dbReference>
<organism evidence="1 2">
    <name type="scientific">Oceanicella actignis</name>
    <dbReference type="NCBI Taxonomy" id="1189325"/>
    <lineage>
        <taxon>Bacteria</taxon>
        <taxon>Pseudomonadati</taxon>
        <taxon>Pseudomonadota</taxon>
        <taxon>Alphaproteobacteria</taxon>
        <taxon>Rhodobacterales</taxon>
        <taxon>Paracoccaceae</taxon>
        <taxon>Oceanicella</taxon>
    </lineage>
</organism>
<reference evidence="1 2" key="1">
    <citation type="submission" date="2016-12" db="EMBL/GenBank/DDBJ databases">
        <authorList>
            <person name="Song W.-J."/>
            <person name="Kurnit D.M."/>
        </authorList>
    </citation>
    <scope>NUCLEOTIDE SEQUENCE [LARGE SCALE GENOMIC DNA]</scope>
    <source>
        <strain evidence="1 2">CGMCC 1.10808</strain>
    </source>
</reference>
<keyword evidence="2" id="KW-1185">Reference proteome</keyword>
<accession>A0A1M7SCF5</accession>
<dbReference type="STRING" id="1189325.SAMN04488119_103291"/>
<name>A0A1M7SCF5_9RHOB</name>
<dbReference type="AlphaFoldDB" id="A0A1M7SCF5"/>
<dbReference type="OrthoDB" id="7358796at2"/>
<dbReference type="Proteomes" id="UP000184066">
    <property type="component" value="Unassembled WGS sequence"/>
</dbReference>
<evidence type="ECO:0008006" key="3">
    <source>
        <dbReference type="Google" id="ProtNLM"/>
    </source>
</evidence>
<dbReference type="RefSeq" id="WP_072746289.1">
    <property type="nucleotide sequence ID" value="NZ_FOHL01000003.1"/>
</dbReference>
<gene>
    <name evidence="1" type="ORF">SAMN05216200_102217</name>
</gene>
<evidence type="ECO:0000313" key="2">
    <source>
        <dbReference type="Proteomes" id="UP000184066"/>
    </source>
</evidence>
<sequence>MQLTRHAEYRARKRCLPLDVVATIYEFGTPRHSRGAASLTLDRQAIDLAADGDRTRRDRLGRYCGAYVIVGDGDQIITAARRTRRFRQ</sequence>
<protein>
    <recommendedName>
        <fullName evidence="3">DUF4258 domain-containing protein</fullName>
    </recommendedName>
</protein>